<feature type="domain" description="Transglycosylase SLT" evidence="3">
    <location>
        <begin position="75"/>
        <end position="183"/>
    </location>
</feature>
<gene>
    <name evidence="4" type="ORF">PG915_00360</name>
</gene>
<dbReference type="Pfam" id="PF01464">
    <property type="entry name" value="SLT"/>
    <property type="match status" value="1"/>
</dbReference>
<dbReference type="GO" id="GO:0008933">
    <property type="term" value="F:peptidoglycan lytic transglycosylase activity"/>
    <property type="evidence" value="ECO:0007669"/>
    <property type="project" value="InterPro"/>
</dbReference>
<dbReference type="KEGG" id="vck:PG915_00360"/>
<dbReference type="SUPFAM" id="SSF53955">
    <property type="entry name" value="Lysozyme-like"/>
    <property type="match status" value="1"/>
</dbReference>
<reference evidence="4" key="1">
    <citation type="submission" date="2023-01" db="EMBL/GenBank/DDBJ databases">
        <title>Vibrio sp. CB1-14 genome sequencing.</title>
        <authorList>
            <person name="Otstavnykh N."/>
            <person name="Isaeva M."/>
            <person name="Meleshko D."/>
        </authorList>
    </citation>
    <scope>NUCLEOTIDE SEQUENCE</scope>
    <source>
        <strain evidence="4">CB1-14</strain>
    </source>
</reference>
<dbReference type="GO" id="GO:0016020">
    <property type="term" value="C:membrane"/>
    <property type="evidence" value="ECO:0007669"/>
    <property type="project" value="InterPro"/>
</dbReference>
<proteinExistence type="inferred from homology"/>
<evidence type="ECO:0000256" key="1">
    <source>
        <dbReference type="ARBA" id="ARBA00007734"/>
    </source>
</evidence>
<dbReference type="InterPro" id="IPR000189">
    <property type="entry name" value="Transglyc_AS"/>
</dbReference>
<protein>
    <submittedName>
        <fullName evidence="4">Lytic transglycosylase domain-containing protein</fullName>
    </submittedName>
</protein>
<dbReference type="CDD" id="cd16894">
    <property type="entry name" value="MltD-like"/>
    <property type="match status" value="1"/>
</dbReference>
<evidence type="ECO:0000313" key="4">
    <source>
        <dbReference type="EMBL" id="XCD16106.1"/>
    </source>
</evidence>
<evidence type="ECO:0000256" key="2">
    <source>
        <dbReference type="SAM" id="SignalP"/>
    </source>
</evidence>
<dbReference type="AlphaFoldDB" id="A0AAU8BIC6"/>
<name>A0AAU8BIC6_9VIBR</name>
<feature type="chain" id="PRO_5043840442" evidence="2">
    <location>
        <begin position="33"/>
        <end position="243"/>
    </location>
</feature>
<dbReference type="PROSITE" id="PS00922">
    <property type="entry name" value="TRANSGLYCOSYLASE"/>
    <property type="match status" value="1"/>
</dbReference>
<sequence length="243" mass="27554">MLERFSRYWRQPHWHTLLVMSLLCLGHSVSYAKPTQGAPAQADIAPHIATLKPYQTHITKKFEEFSPLVDEIFKQLSKRSLPESLVLVPMLESSYNPKAVSPAKAAGLWQLMPATAKRFGLIVEQNLDQRFDIEPSTQAAMQYLSFLYRKFEGDINLTLAAYNAGEGRVQRAINKAGSREFSKLKLPNETVHYVRRFYALMSLVDISSLKGNHVDTLWLFASEPSWQQAPLIDLTPLPPLISL</sequence>
<dbReference type="InterPro" id="IPR023346">
    <property type="entry name" value="Lysozyme-like_dom_sf"/>
</dbReference>
<dbReference type="PANTHER" id="PTHR37423:SF2">
    <property type="entry name" value="MEMBRANE-BOUND LYTIC MUREIN TRANSGLYCOSYLASE C"/>
    <property type="match status" value="1"/>
</dbReference>
<organism evidence="4">
    <name type="scientific">Vibrio chaetopteri</name>
    <dbReference type="NCBI Taxonomy" id="3016528"/>
    <lineage>
        <taxon>Bacteria</taxon>
        <taxon>Pseudomonadati</taxon>
        <taxon>Pseudomonadota</taxon>
        <taxon>Gammaproteobacteria</taxon>
        <taxon>Vibrionales</taxon>
        <taxon>Vibrionaceae</taxon>
        <taxon>Vibrio</taxon>
    </lineage>
</organism>
<keyword evidence="2" id="KW-0732">Signal</keyword>
<comment type="similarity">
    <text evidence="1">Belongs to the transglycosylase Slt family.</text>
</comment>
<dbReference type="PANTHER" id="PTHR37423">
    <property type="entry name" value="SOLUBLE LYTIC MUREIN TRANSGLYCOSYLASE-RELATED"/>
    <property type="match status" value="1"/>
</dbReference>
<dbReference type="Gene3D" id="1.10.530.10">
    <property type="match status" value="1"/>
</dbReference>
<evidence type="ECO:0000259" key="3">
    <source>
        <dbReference type="Pfam" id="PF01464"/>
    </source>
</evidence>
<accession>A0AAU8BIC6</accession>
<dbReference type="InterPro" id="IPR008258">
    <property type="entry name" value="Transglycosylase_SLT_dom_1"/>
</dbReference>
<feature type="signal peptide" evidence="2">
    <location>
        <begin position="1"/>
        <end position="32"/>
    </location>
</feature>
<dbReference type="EMBL" id="CP115920">
    <property type="protein sequence ID" value="XCD16106.1"/>
    <property type="molecule type" value="Genomic_DNA"/>
</dbReference>
<dbReference type="GO" id="GO:0000270">
    <property type="term" value="P:peptidoglycan metabolic process"/>
    <property type="evidence" value="ECO:0007669"/>
    <property type="project" value="InterPro"/>
</dbReference>